<proteinExistence type="predicted"/>
<dbReference type="Gene3D" id="3.40.1350.10">
    <property type="match status" value="1"/>
</dbReference>
<dbReference type="InterPro" id="IPR053148">
    <property type="entry name" value="PD-DEXK-like_domain"/>
</dbReference>
<dbReference type="KEGG" id="fnk:E1750_13075"/>
<name>A0A4P6Y9M4_9FLAO</name>
<evidence type="ECO:0000259" key="1">
    <source>
        <dbReference type="Pfam" id="PF06250"/>
    </source>
</evidence>
<sequence length="394" mass="45917">MEIQGANNYLQAVQQIKTAILRSRYEAAARANKELLKLYFGIGQYVSFHSRNKNWGKGAIDSISNLLQQELHGLRGFSATNIKNMRLFYEGWEFLQPFLIDEKEPLFQFSEEELNRQIPSAELKNSNRQLLTDDLNDGFVIRQLPTDELQNEFVTMFLKNGFTHHIAIINNTENIEERVFYIQKTATEFWNNTTLKHHLKSDLYQRQGKLTHNFQTTLAENSFRQKALMAFKDEMLLDFINIEDADEEPNERILENAIVQNIKKFIMALGSEFSFIGNQHRLIIEDEEYFIDLLFFNRKIQSLVAIELKKGKFKAEYVGKMNLYLSALDEMVKQPHENPSIGIILCKEKNNKIVEFAFRDTSKPMGVVTYKTYNDLPEAYKNILPDTETLKGLL</sequence>
<dbReference type="PANTHER" id="PTHR30547:SF0">
    <property type="entry name" value="BLR8175 PROTEIN"/>
    <property type="match status" value="1"/>
</dbReference>
<dbReference type="EMBL" id="CP037933">
    <property type="protein sequence ID" value="QBN19696.1"/>
    <property type="molecule type" value="Genomic_DNA"/>
</dbReference>
<dbReference type="InterPro" id="IPR009362">
    <property type="entry name" value="YhcG_C"/>
</dbReference>
<reference evidence="4" key="1">
    <citation type="submission" date="2019-03" db="EMBL/GenBank/DDBJ databases">
        <title>Flavobacterium sp.</title>
        <authorList>
            <person name="Kim H."/>
        </authorList>
    </citation>
    <scope>NUCLEOTIDE SEQUENCE [LARGE SCALE GENOMIC DNA]</scope>
    <source>
        <strain evidence="4">GS13</strain>
    </source>
</reference>
<dbReference type="GO" id="GO:0003676">
    <property type="term" value="F:nucleic acid binding"/>
    <property type="evidence" value="ECO:0007669"/>
    <property type="project" value="InterPro"/>
</dbReference>
<feature type="domain" description="YhcG N-terminal" evidence="2">
    <location>
        <begin position="15"/>
        <end position="93"/>
    </location>
</feature>
<gene>
    <name evidence="3" type="ORF">E1750_13075</name>
</gene>
<dbReference type="InterPro" id="IPR011856">
    <property type="entry name" value="tRNA_endonuc-like_dom_sf"/>
</dbReference>
<evidence type="ECO:0000259" key="2">
    <source>
        <dbReference type="Pfam" id="PF17761"/>
    </source>
</evidence>
<dbReference type="Pfam" id="PF06250">
    <property type="entry name" value="YhcG_C"/>
    <property type="match status" value="1"/>
</dbReference>
<evidence type="ECO:0000313" key="3">
    <source>
        <dbReference type="EMBL" id="QBN19696.1"/>
    </source>
</evidence>
<feature type="domain" description="YhcG PDDEXK nuclease" evidence="1">
    <location>
        <begin position="230"/>
        <end position="384"/>
    </location>
</feature>
<accession>A0A4P6Y9M4</accession>
<dbReference type="InterPro" id="IPR041527">
    <property type="entry name" value="YhcG_N"/>
</dbReference>
<dbReference type="AlphaFoldDB" id="A0A4P6Y9M4"/>
<dbReference type="Pfam" id="PF17761">
    <property type="entry name" value="DUF1016_N"/>
    <property type="match status" value="1"/>
</dbReference>
<dbReference type="Proteomes" id="UP000291124">
    <property type="component" value="Chromosome"/>
</dbReference>
<dbReference type="OrthoDB" id="9801263at2"/>
<dbReference type="RefSeq" id="WP_133277212.1">
    <property type="nucleotide sequence ID" value="NZ_CP037933.1"/>
</dbReference>
<keyword evidence="4" id="KW-1185">Reference proteome</keyword>
<dbReference type="PANTHER" id="PTHR30547">
    <property type="entry name" value="UNCHARACTERIZED PROTEIN YHCG-RELATED"/>
    <property type="match status" value="1"/>
</dbReference>
<evidence type="ECO:0000313" key="4">
    <source>
        <dbReference type="Proteomes" id="UP000291124"/>
    </source>
</evidence>
<organism evidence="3 4">
    <name type="scientific">Flavobacterium nackdongense</name>
    <dbReference type="NCBI Taxonomy" id="2547394"/>
    <lineage>
        <taxon>Bacteria</taxon>
        <taxon>Pseudomonadati</taxon>
        <taxon>Bacteroidota</taxon>
        <taxon>Flavobacteriia</taxon>
        <taxon>Flavobacteriales</taxon>
        <taxon>Flavobacteriaceae</taxon>
        <taxon>Flavobacterium</taxon>
    </lineage>
</organism>
<protein>
    <submittedName>
        <fullName evidence="3">DUF1016 family protein</fullName>
    </submittedName>
</protein>